<dbReference type="EMBL" id="DVMS01000021">
    <property type="protein sequence ID" value="HIU38175.1"/>
    <property type="molecule type" value="Genomic_DNA"/>
</dbReference>
<accession>A0A9D1IJM6</accession>
<organism evidence="1 2">
    <name type="scientific">Candidatus Limisoma intestinavium</name>
    <dbReference type="NCBI Taxonomy" id="2840856"/>
    <lineage>
        <taxon>Bacteria</taxon>
        <taxon>Pseudomonadati</taxon>
        <taxon>Bacteroidota</taxon>
        <taxon>Bacteroidia</taxon>
        <taxon>Bacteroidales</taxon>
        <taxon>Candidatus Limisoma</taxon>
    </lineage>
</organism>
<reference evidence="1" key="1">
    <citation type="submission" date="2020-10" db="EMBL/GenBank/DDBJ databases">
        <authorList>
            <person name="Gilroy R."/>
        </authorList>
    </citation>
    <scope>NUCLEOTIDE SEQUENCE</scope>
    <source>
        <strain evidence="1">17073</strain>
    </source>
</reference>
<evidence type="ECO:0000313" key="2">
    <source>
        <dbReference type="Proteomes" id="UP000824076"/>
    </source>
</evidence>
<dbReference type="PROSITE" id="PS51257">
    <property type="entry name" value="PROKAR_LIPOPROTEIN"/>
    <property type="match status" value="1"/>
</dbReference>
<reference evidence="1" key="2">
    <citation type="journal article" date="2021" name="PeerJ">
        <title>Extensive microbial diversity within the chicken gut microbiome revealed by metagenomics and culture.</title>
        <authorList>
            <person name="Gilroy R."/>
            <person name="Ravi A."/>
            <person name="Getino M."/>
            <person name="Pursley I."/>
            <person name="Horton D.L."/>
            <person name="Alikhan N.F."/>
            <person name="Baker D."/>
            <person name="Gharbi K."/>
            <person name="Hall N."/>
            <person name="Watson M."/>
            <person name="Adriaenssens E.M."/>
            <person name="Foster-Nyarko E."/>
            <person name="Jarju S."/>
            <person name="Secka A."/>
            <person name="Antonio M."/>
            <person name="Oren A."/>
            <person name="Chaudhuri R.R."/>
            <person name="La Ragione R."/>
            <person name="Hildebrand F."/>
            <person name="Pallen M.J."/>
        </authorList>
    </citation>
    <scope>NUCLEOTIDE SEQUENCE</scope>
    <source>
        <strain evidence="1">17073</strain>
    </source>
</reference>
<name>A0A9D1IJM6_9BACT</name>
<dbReference type="AlphaFoldDB" id="A0A9D1IJM6"/>
<evidence type="ECO:0008006" key="3">
    <source>
        <dbReference type="Google" id="ProtNLM"/>
    </source>
</evidence>
<protein>
    <recommendedName>
        <fullName evidence="3">Lipoprotein</fullName>
    </recommendedName>
</protein>
<comment type="caution">
    <text evidence="1">The sequence shown here is derived from an EMBL/GenBank/DDBJ whole genome shotgun (WGS) entry which is preliminary data.</text>
</comment>
<dbReference type="Proteomes" id="UP000824076">
    <property type="component" value="Unassembled WGS sequence"/>
</dbReference>
<dbReference type="InterPro" id="IPR038143">
    <property type="entry name" value="NigD-like_C_dom_sf"/>
</dbReference>
<proteinExistence type="predicted"/>
<gene>
    <name evidence="1" type="ORF">IAD18_00745</name>
</gene>
<sequence>MKSLCKILLALLPFACGCDEPAGYDYGDYLVEFVTFEGERDGMPCFTFQSRDDSPEQTLLSESGLDKYIMEGQRCLLQYTVLSDLPDRTKLIRVDYVSPIISDVARQASSSAIETLPDTPIDVVSLWRSGNFINLSGWVPYTGSRFGLFFVVDESTLDANTVVARIVYDVMGATPTFERRVYASFDIRNVWSRQSCHTLRVVVGNDTYEFSK</sequence>
<evidence type="ECO:0000313" key="1">
    <source>
        <dbReference type="EMBL" id="HIU38175.1"/>
    </source>
</evidence>
<dbReference type="Gene3D" id="2.60.40.2370">
    <property type="entry name" value="NigD-like, C-terminal beta sandwich domain"/>
    <property type="match status" value="1"/>
</dbReference>